<dbReference type="Gene3D" id="1.10.1470.10">
    <property type="entry name" value="YjbJ"/>
    <property type="match status" value="1"/>
</dbReference>
<evidence type="ECO:0000259" key="2">
    <source>
        <dbReference type="Pfam" id="PF05532"/>
    </source>
</evidence>
<dbReference type="InterPro" id="IPR026042">
    <property type="entry name" value="YjbJ"/>
</dbReference>
<evidence type="ECO:0000256" key="1">
    <source>
        <dbReference type="ARBA" id="ARBA00009129"/>
    </source>
</evidence>
<dbReference type="PANTHER" id="PTHR34977:SF1">
    <property type="entry name" value="UPF0337 PROTEIN YJBJ"/>
    <property type="match status" value="1"/>
</dbReference>
<keyword evidence="4" id="KW-1185">Reference proteome</keyword>
<dbReference type="InterPro" id="IPR008462">
    <property type="entry name" value="CsbD"/>
</dbReference>
<feature type="domain" description="CsbD-like" evidence="2">
    <location>
        <begin position="4"/>
        <end position="56"/>
    </location>
</feature>
<comment type="similarity">
    <text evidence="1">Belongs to the UPF0337 (CsbD) family.</text>
</comment>
<dbReference type="InterPro" id="IPR050423">
    <property type="entry name" value="UPF0337_stress_rsp"/>
</dbReference>
<dbReference type="Proteomes" id="UP000321083">
    <property type="component" value="Unassembled WGS sequence"/>
</dbReference>
<dbReference type="SUPFAM" id="SSF69047">
    <property type="entry name" value="Hypothetical protein YjbJ"/>
    <property type="match status" value="1"/>
</dbReference>
<evidence type="ECO:0000313" key="3">
    <source>
        <dbReference type="EMBL" id="TWW09002.1"/>
    </source>
</evidence>
<name>A0A5C6M4U7_9PLAN</name>
<dbReference type="Pfam" id="PF05532">
    <property type="entry name" value="CsbD"/>
    <property type="match status" value="1"/>
</dbReference>
<gene>
    <name evidence="3" type="ORF">E3A20_18680</name>
</gene>
<proteinExistence type="inferred from homology"/>
<dbReference type="PIRSF" id="PIRSF039008">
    <property type="entry name" value="YjbJ"/>
    <property type="match status" value="1"/>
</dbReference>
<sequence length="72" mass="8759">MNWDQIEGQWKDLKGRMRERWAKLTEDDLEWISGKRDRLLGKVQKHYGMQKEKAEKEVDSFVTSIDRQLKKH</sequence>
<evidence type="ECO:0000313" key="4">
    <source>
        <dbReference type="Proteomes" id="UP000321083"/>
    </source>
</evidence>
<reference evidence="3 4" key="1">
    <citation type="submission" date="2019-08" db="EMBL/GenBank/DDBJ databases">
        <title>100 year-old enigma solved: identification of Planctomyces bekefii, the type genus and species of the phylum Planctomycetes.</title>
        <authorList>
            <person name="Svetlana D.N."/>
            <person name="Overmann J."/>
        </authorList>
    </citation>
    <scope>NUCLEOTIDE SEQUENCE [LARGE SCALE GENOMIC DNA]</scope>
    <source>
        <strain evidence="3">Phe10_nw2017</strain>
    </source>
</reference>
<protein>
    <submittedName>
        <fullName evidence="3">CsbD family protein</fullName>
    </submittedName>
</protein>
<dbReference type="AlphaFoldDB" id="A0A5C6M4U7"/>
<comment type="caution">
    <text evidence="3">The sequence shown here is derived from an EMBL/GenBank/DDBJ whole genome shotgun (WGS) entry which is preliminary data.</text>
</comment>
<dbReference type="InterPro" id="IPR036629">
    <property type="entry name" value="YjbJ_sf"/>
</dbReference>
<accession>A0A5C6M4U7</accession>
<reference evidence="3 4" key="2">
    <citation type="submission" date="2019-08" db="EMBL/GenBank/DDBJ databases">
        <authorList>
            <person name="Henke P."/>
        </authorList>
    </citation>
    <scope>NUCLEOTIDE SEQUENCE [LARGE SCALE GENOMIC DNA]</scope>
    <source>
        <strain evidence="3">Phe10_nw2017</strain>
    </source>
</reference>
<dbReference type="PANTHER" id="PTHR34977">
    <property type="entry name" value="UPF0337 PROTEIN YJBJ"/>
    <property type="match status" value="1"/>
</dbReference>
<organism evidence="3 4">
    <name type="scientific">Planctomyces bekefii</name>
    <dbReference type="NCBI Taxonomy" id="1653850"/>
    <lineage>
        <taxon>Bacteria</taxon>
        <taxon>Pseudomonadati</taxon>
        <taxon>Planctomycetota</taxon>
        <taxon>Planctomycetia</taxon>
        <taxon>Planctomycetales</taxon>
        <taxon>Planctomycetaceae</taxon>
        <taxon>Planctomyces</taxon>
    </lineage>
</organism>
<dbReference type="EMBL" id="SRHE01000422">
    <property type="protein sequence ID" value="TWW09002.1"/>
    <property type="molecule type" value="Genomic_DNA"/>
</dbReference>